<dbReference type="PRINTS" id="PR01217">
    <property type="entry name" value="PRICHEXTENSN"/>
</dbReference>
<feature type="compositionally biased region" description="Low complexity" evidence="1">
    <location>
        <begin position="72"/>
        <end position="86"/>
    </location>
</feature>
<dbReference type="EMBL" id="BAAABX010000006">
    <property type="protein sequence ID" value="GAA0387596.1"/>
    <property type="molecule type" value="Genomic_DNA"/>
</dbReference>
<comment type="caution">
    <text evidence="2">The sequence shown here is derived from an EMBL/GenBank/DDBJ whole genome shotgun (WGS) entry which is preliminary data.</text>
</comment>
<organism evidence="2 3">
    <name type="scientific">Streptomyces luteireticuli</name>
    <dbReference type="NCBI Taxonomy" id="173858"/>
    <lineage>
        <taxon>Bacteria</taxon>
        <taxon>Bacillati</taxon>
        <taxon>Actinomycetota</taxon>
        <taxon>Actinomycetes</taxon>
        <taxon>Kitasatosporales</taxon>
        <taxon>Streptomycetaceae</taxon>
        <taxon>Streptomyces</taxon>
    </lineage>
</organism>
<proteinExistence type="predicted"/>
<protein>
    <recommendedName>
        <fullName evidence="4">Hydrogenase expression protein HypF</fullName>
    </recommendedName>
</protein>
<feature type="compositionally biased region" description="Pro residues" evidence="1">
    <location>
        <begin position="150"/>
        <end position="180"/>
    </location>
</feature>
<evidence type="ECO:0000256" key="1">
    <source>
        <dbReference type="SAM" id="MobiDB-lite"/>
    </source>
</evidence>
<accession>A0ABP3I1S9</accession>
<feature type="compositionally biased region" description="Basic and acidic residues" evidence="1">
    <location>
        <begin position="97"/>
        <end position="113"/>
    </location>
</feature>
<feature type="region of interest" description="Disordered" evidence="1">
    <location>
        <begin position="54"/>
        <end position="270"/>
    </location>
</feature>
<evidence type="ECO:0000313" key="2">
    <source>
        <dbReference type="EMBL" id="GAA0387596.1"/>
    </source>
</evidence>
<feature type="compositionally biased region" description="Pro residues" evidence="1">
    <location>
        <begin position="116"/>
        <end position="134"/>
    </location>
</feature>
<feature type="compositionally biased region" description="Low complexity" evidence="1">
    <location>
        <begin position="208"/>
        <end position="221"/>
    </location>
</feature>
<dbReference type="Proteomes" id="UP001500879">
    <property type="component" value="Unassembled WGS sequence"/>
</dbReference>
<feature type="compositionally biased region" description="Low complexity" evidence="1">
    <location>
        <begin position="229"/>
        <end position="248"/>
    </location>
</feature>
<dbReference type="RefSeq" id="WP_344019352.1">
    <property type="nucleotide sequence ID" value="NZ_BAAABX010000006.1"/>
</dbReference>
<sequence length="412" mass="43294">MSTDKDPEARTGPRHAAPRKPLLTRLHMPAGKAVALAAMPTAVLMGMGFTPQLAQAKPVEPPNPFGDAFCLTTPDRSPSPSPDATTGTPSPSPDASRAADDEGKADKPKKSEETVPPSPGRMPKPEATPTPTPSPSGDLLDKLRGKLPRLPLPVPPATTSPSPTPTPTPRPTETPTPTPTPNEAKKKSPSPTPNTPKATPQPHKTLDVPETPETPEATVSPTPTPSPTPDASGTASPSATPSPTTTGEKTPKPCPVTKAQGDQPSAGFANNPWFLTSSKLTLRGLTYEGIKEITTKDGRKKSVVKFTADGLDIRDLHALVNDRGRVYHQTGLGPKIPTIRGGKVTMYTEELKGKLLGIPMTVNAAHPPPLIPGLKLPIPISYTDVKIRQAGQYGGTLSIPDMKVYITDGTYP</sequence>
<keyword evidence="3" id="KW-1185">Reference proteome</keyword>
<reference evidence="3" key="1">
    <citation type="journal article" date="2019" name="Int. J. Syst. Evol. Microbiol.">
        <title>The Global Catalogue of Microorganisms (GCM) 10K type strain sequencing project: providing services to taxonomists for standard genome sequencing and annotation.</title>
        <authorList>
            <consortium name="The Broad Institute Genomics Platform"/>
            <consortium name="The Broad Institute Genome Sequencing Center for Infectious Disease"/>
            <person name="Wu L."/>
            <person name="Ma J."/>
        </authorList>
    </citation>
    <scope>NUCLEOTIDE SEQUENCE [LARGE SCALE GENOMIC DNA]</scope>
    <source>
        <strain evidence="3">JCM 4788</strain>
    </source>
</reference>
<name>A0ABP3I1S9_9ACTN</name>
<gene>
    <name evidence="2" type="ORF">GCM10010357_05400</name>
</gene>
<evidence type="ECO:0008006" key="4">
    <source>
        <dbReference type="Google" id="ProtNLM"/>
    </source>
</evidence>
<feature type="compositionally biased region" description="Basic and acidic residues" evidence="1">
    <location>
        <begin position="1"/>
        <end position="11"/>
    </location>
</feature>
<evidence type="ECO:0000313" key="3">
    <source>
        <dbReference type="Proteomes" id="UP001500879"/>
    </source>
</evidence>
<feature type="region of interest" description="Disordered" evidence="1">
    <location>
        <begin position="1"/>
        <end position="25"/>
    </location>
</feature>